<sequence length="395" mass="44544">MKECDIFSSALQPLYRESDTSHSVQGVLGNINALFRVSSSSLSLHIKNHPKPIDFTYHTGVNKKFSTYYDNKQSNIDPISDNSIKYALDEGFTMSNLCSRHPHWGEVYKSSFLSFGYIDALLVNFYSQNGDRGVLVLRSDPKRGEFSKTEAQSISLLSPYLRTALNTHLQIYNHEPNDLGIFDILRSSDIAILHISRSGQLIQANNEGYGILNRADGMSLQNNHIKVHDGISYFHFKKALLDIFHTPSSTTKIIKIEREQEQFFIARILSFNSKTSHDNEVMLIVCDPFRAIRSKSIFLCELFDLTSREANVAIHLGNGYKIGDIAILNGVSINTVKSQRNSIYEKIGIKSQIQLVRLIYSLGILAETEIQTTDEEPLLISSVRKSLCSMLKASH</sequence>
<dbReference type="EMBL" id="JAUJYW010000005">
    <property type="protein sequence ID" value="MDN8600276.1"/>
    <property type="molecule type" value="Genomic_DNA"/>
</dbReference>
<dbReference type="InterPro" id="IPR016032">
    <property type="entry name" value="Sig_transdc_resp-reg_C-effctor"/>
</dbReference>
<feature type="domain" description="HTH luxR-type" evidence="2">
    <location>
        <begin position="298"/>
        <end position="363"/>
    </location>
</feature>
<dbReference type="Gene3D" id="1.10.10.10">
    <property type="entry name" value="Winged helix-like DNA-binding domain superfamily/Winged helix DNA-binding domain"/>
    <property type="match status" value="1"/>
</dbReference>
<dbReference type="PROSITE" id="PS50043">
    <property type="entry name" value="HTH_LUXR_2"/>
    <property type="match status" value="1"/>
</dbReference>
<dbReference type="Pfam" id="PF00196">
    <property type="entry name" value="GerE"/>
    <property type="match status" value="1"/>
</dbReference>
<keyword evidence="1" id="KW-0238">DNA-binding</keyword>
<dbReference type="SMART" id="SM00421">
    <property type="entry name" value="HTH_LUXR"/>
    <property type="match status" value="1"/>
</dbReference>
<dbReference type="CDD" id="cd06170">
    <property type="entry name" value="LuxR_C_like"/>
    <property type="match status" value="1"/>
</dbReference>
<evidence type="ECO:0000259" key="2">
    <source>
        <dbReference type="PROSITE" id="PS50043"/>
    </source>
</evidence>
<dbReference type="SUPFAM" id="SSF46894">
    <property type="entry name" value="C-terminal effector domain of the bipartite response regulators"/>
    <property type="match status" value="1"/>
</dbReference>
<name>A0ABT8PX70_9ENTR</name>
<gene>
    <name evidence="3" type="ORF">Q0A17_12770</name>
</gene>
<dbReference type="InterPro" id="IPR000792">
    <property type="entry name" value="Tscrpt_reg_LuxR_C"/>
</dbReference>
<comment type="caution">
    <text evidence="3">The sequence shown here is derived from an EMBL/GenBank/DDBJ whole genome shotgun (WGS) entry which is preliminary data.</text>
</comment>
<protein>
    <submittedName>
        <fullName evidence="3">Helix-turn-helix transcriptional regulator</fullName>
    </submittedName>
</protein>
<dbReference type="InterPro" id="IPR036388">
    <property type="entry name" value="WH-like_DNA-bd_sf"/>
</dbReference>
<reference evidence="3 4" key="1">
    <citation type="submission" date="2023-07" db="EMBL/GenBank/DDBJ databases">
        <title>Citrobacter selenititolerans sp. nov., isolated from seleniferous soil.</title>
        <authorList>
            <person name="Zhang S."/>
            <person name="Li K."/>
            <person name="Peng J."/>
            <person name="Wang H."/>
            <person name="Sun J."/>
            <person name="Guo Y."/>
        </authorList>
    </citation>
    <scope>NUCLEOTIDE SEQUENCE [LARGE SCALE GENOMIC DNA]</scope>
    <source>
        <strain evidence="3 4">S2-9</strain>
    </source>
</reference>
<keyword evidence="4" id="KW-1185">Reference proteome</keyword>
<evidence type="ECO:0000256" key="1">
    <source>
        <dbReference type="ARBA" id="ARBA00023125"/>
    </source>
</evidence>
<proteinExistence type="predicted"/>
<accession>A0ABT8PX70</accession>
<dbReference type="RefSeq" id="WP_301699278.1">
    <property type="nucleotide sequence ID" value="NZ_JAUJYW010000005.1"/>
</dbReference>
<evidence type="ECO:0000313" key="3">
    <source>
        <dbReference type="EMBL" id="MDN8600276.1"/>
    </source>
</evidence>
<dbReference type="Proteomes" id="UP001174867">
    <property type="component" value="Unassembled WGS sequence"/>
</dbReference>
<organism evidence="3 4">
    <name type="scientific">Citrobacter enshiensis</name>
    <dbReference type="NCBI Taxonomy" id="2971264"/>
    <lineage>
        <taxon>Bacteria</taxon>
        <taxon>Pseudomonadati</taxon>
        <taxon>Pseudomonadota</taxon>
        <taxon>Gammaproteobacteria</taxon>
        <taxon>Enterobacterales</taxon>
        <taxon>Enterobacteriaceae</taxon>
        <taxon>Citrobacter</taxon>
    </lineage>
</organism>
<evidence type="ECO:0000313" key="4">
    <source>
        <dbReference type="Proteomes" id="UP001174867"/>
    </source>
</evidence>